<protein>
    <submittedName>
        <fullName evidence="1">Uncharacterized protein</fullName>
    </submittedName>
</protein>
<accession>A0AAW0BAJ7</accession>
<dbReference type="AlphaFoldDB" id="A0AAW0BAJ7"/>
<comment type="caution">
    <text evidence="1">The sequence shown here is derived from an EMBL/GenBank/DDBJ whole genome shotgun (WGS) entry which is preliminary data.</text>
</comment>
<dbReference type="Proteomes" id="UP001383192">
    <property type="component" value="Unassembled WGS sequence"/>
</dbReference>
<gene>
    <name evidence="1" type="ORF">VNI00_017194</name>
</gene>
<reference evidence="1 2" key="1">
    <citation type="submission" date="2024-01" db="EMBL/GenBank/DDBJ databases">
        <title>A draft genome for a cacao thread blight-causing isolate of Paramarasmius palmivorus.</title>
        <authorList>
            <person name="Baruah I.K."/>
            <person name="Bukari Y."/>
            <person name="Amoako-Attah I."/>
            <person name="Meinhardt L.W."/>
            <person name="Bailey B.A."/>
            <person name="Cohen S.P."/>
        </authorList>
    </citation>
    <scope>NUCLEOTIDE SEQUENCE [LARGE SCALE GENOMIC DNA]</scope>
    <source>
        <strain evidence="1 2">GH-12</strain>
    </source>
</reference>
<organism evidence="1 2">
    <name type="scientific">Paramarasmius palmivorus</name>
    <dbReference type="NCBI Taxonomy" id="297713"/>
    <lineage>
        <taxon>Eukaryota</taxon>
        <taxon>Fungi</taxon>
        <taxon>Dikarya</taxon>
        <taxon>Basidiomycota</taxon>
        <taxon>Agaricomycotina</taxon>
        <taxon>Agaricomycetes</taxon>
        <taxon>Agaricomycetidae</taxon>
        <taxon>Agaricales</taxon>
        <taxon>Marasmiineae</taxon>
        <taxon>Marasmiaceae</taxon>
        <taxon>Paramarasmius</taxon>
    </lineage>
</organism>
<proteinExistence type="predicted"/>
<name>A0AAW0BAJ7_9AGAR</name>
<keyword evidence="2" id="KW-1185">Reference proteome</keyword>
<sequence>MAGVFIHGVAPIVYARGPGKLHLLSYASNASLPNHVGTISTPADTSDSAVTKFVISHSYTFTRFAFFFEGNGQVVYRIGSDLIRQPVGKSWAQASAVGYGGAAVTSANVEAEAAKAVLRNDEVTAFIVPRDCE</sequence>
<dbReference type="EMBL" id="JAYKXP010000159">
    <property type="protein sequence ID" value="KAK7021905.1"/>
    <property type="molecule type" value="Genomic_DNA"/>
</dbReference>
<evidence type="ECO:0000313" key="2">
    <source>
        <dbReference type="Proteomes" id="UP001383192"/>
    </source>
</evidence>
<evidence type="ECO:0000313" key="1">
    <source>
        <dbReference type="EMBL" id="KAK7021905.1"/>
    </source>
</evidence>